<sequence>MSDPRTPLPPRLPPLPLLTPSRSSPSLLPNPPPSPASTPKARALNASGRLLSPSALGDPISTPSWRTGQLLSPLFPRSPSGPTHAQRGERSILLSPATHLALMRKRISSPVHLAAPFGSHSPP</sequence>
<feature type="compositionally biased region" description="Pro residues" evidence="1">
    <location>
        <begin position="1"/>
        <end position="17"/>
    </location>
</feature>
<feature type="region of interest" description="Disordered" evidence="1">
    <location>
        <begin position="1"/>
        <end position="92"/>
    </location>
</feature>
<accession>A0A167NU62</accession>
<evidence type="ECO:0000313" key="3">
    <source>
        <dbReference type="Proteomes" id="UP000076738"/>
    </source>
</evidence>
<evidence type="ECO:0000313" key="2">
    <source>
        <dbReference type="EMBL" id="KZO98080.1"/>
    </source>
</evidence>
<dbReference type="EMBL" id="KV417277">
    <property type="protein sequence ID" value="KZO98080.1"/>
    <property type="molecule type" value="Genomic_DNA"/>
</dbReference>
<evidence type="ECO:0000256" key="1">
    <source>
        <dbReference type="SAM" id="MobiDB-lite"/>
    </source>
</evidence>
<protein>
    <submittedName>
        <fullName evidence="2">Uncharacterized protein</fullName>
    </submittedName>
</protein>
<name>A0A167NU62_CALVF</name>
<gene>
    <name evidence="2" type="ORF">CALVIDRAFT_562471</name>
</gene>
<proteinExistence type="predicted"/>
<feature type="compositionally biased region" description="Low complexity" evidence="1">
    <location>
        <begin position="18"/>
        <end position="27"/>
    </location>
</feature>
<dbReference type="Proteomes" id="UP000076738">
    <property type="component" value="Unassembled WGS sequence"/>
</dbReference>
<feature type="compositionally biased region" description="Polar residues" evidence="1">
    <location>
        <begin position="61"/>
        <end position="70"/>
    </location>
</feature>
<organism evidence="2 3">
    <name type="scientific">Calocera viscosa (strain TUFC12733)</name>
    <dbReference type="NCBI Taxonomy" id="1330018"/>
    <lineage>
        <taxon>Eukaryota</taxon>
        <taxon>Fungi</taxon>
        <taxon>Dikarya</taxon>
        <taxon>Basidiomycota</taxon>
        <taxon>Agaricomycotina</taxon>
        <taxon>Dacrymycetes</taxon>
        <taxon>Dacrymycetales</taxon>
        <taxon>Dacrymycetaceae</taxon>
        <taxon>Calocera</taxon>
    </lineage>
</organism>
<reference evidence="2 3" key="1">
    <citation type="journal article" date="2016" name="Mol. Biol. Evol.">
        <title>Comparative Genomics of Early-Diverging Mushroom-Forming Fungi Provides Insights into the Origins of Lignocellulose Decay Capabilities.</title>
        <authorList>
            <person name="Nagy L.G."/>
            <person name="Riley R."/>
            <person name="Tritt A."/>
            <person name="Adam C."/>
            <person name="Daum C."/>
            <person name="Floudas D."/>
            <person name="Sun H."/>
            <person name="Yadav J.S."/>
            <person name="Pangilinan J."/>
            <person name="Larsson K.H."/>
            <person name="Matsuura K."/>
            <person name="Barry K."/>
            <person name="Labutti K."/>
            <person name="Kuo R."/>
            <person name="Ohm R.A."/>
            <person name="Bhattacharya S.S."/>
            <person name="Shirouzu T."/>
            <person name="Yoshinaga Y."/>
            <person name="Martin F.M."/>
            <person name="Grigoriev I.V."/>
            <person name="Hibbett D.S."/>
        </authorList>
    </citation>
    <scope>NUCLEOTIDE SEQUENCE [LARGE SCALE GENOMIC DNA]</scope>
    <source>
        <strain evidence="2 3">TUFC12733</strain>
    </source>
</reference>
<keyword evidence="3" id="KW-1185">Reference proteome</keyword>
<dbReference type="AlphaFoldDB" id="A0A167NU62"/>